<evidence type="ECO:0000313" key="2">
    <source>
        <dbReference type="Proteomes" id="UP000198575"/>
    </source>
</evidence>
<dbReference type="EMBL" id="FOVF01000013">
    <property type="protein sequence ID" value="SFN31122.1"/>
    <property type="molecule type" value="Genomic_DNA"/>
</dbReference>
<reference evidence="1 2" key="1">
    <citation type="submission" date="2016-10" db="EMBL/GenBank/DDBJ databases">
        <authorList>
            <person name="de Groot N.N."/>
        </authorList>
    </citation>
    <scope>NUCLEOTIDE SEQUENCE [LARGE SCALE GENOMIC DNA]</scope>
    <source>
        <strain evidence="1 2">CGMCC 1.7659</strain>
    </source>
</reference>
<sequence length="360" mass="40641">MNRRLFRPGGELDVRSRGNNRYEMNISLPNDADGRRSRECPDKRCSPGYFKVTPGTGITENHTQAFCPYCRHTDEPGEFRTEEQMRYAKDLVMREAHKSVRGLIKDAFGLGSSGRRKLGGGLISIEMSLKESPLPHVRRPFEEEVRRDVVCPRCTLDQTVFGLAVWCADCGADIFMSHVDAEIAVTRKMLGDFDRRRELLGKRVAAKDLENCLEDCVSLFEAAMRALARRGLKRDDCSEEDIEKKMQTLGNAFQSIDRTRLKLAELFALSIPEGGPWVALAAVFEKRHPITHNLGVVDRKYLKRAKAAEQQGREIRVTAAEVEQTLTAIRKAIAFVHIALFSSPEEAEEDSPEKDLNSDE</sequence>
<organism evidence="1 2">
    <name type="scientific">Dokdonella immobilis</name>
    <dbReference type="NCBI Taxonomy" id="578942"/>
    <lineage>
        <taxon>Bacteria</taxon>
        <taxon>Pseudomonadati</taxon>
        <taxon>Pseudomonadota</taxon>
        <taxon>Gammaproteobacteria</taxon>
        <taxon>Lysobacterales</taxon>
        <taxon>Rhodanobacteraceae</taxon>
        <taxon>Dokdonella</taxon>
    </lineage>
</organism>
<evidence type="ECO:0008006" key="3">
    <source>
        <dbReference type="Google" id="ProtNLM"/>
    </source>
</evidence>
<dbReference type="OrthoDB" id="244835at2"/>
<dbReference type="RefSeq" id="WP_139224953.1">
    <property type="nucleotide sequence ID" value="NZ_FOVF01000013.1"/>
</dbReference>
<proteinExistence type="predicted"/>
<keyword evidence="2" id="KW-1185">Reference proteome</keyword>
<gene>
    <name evidence="1" type="ORF">SAMN05216289_11362</name>
</gene>
<evidence type="ECO:0000313" key="1">
    <source>
        <dbReference type="EMBL" id="SFN31122.1"/>
    </source>
</evidence>
<name>A0A1I4XZA0_9GAMM</name>
<dbReference type="STRING" id="578942.SAMN05216289_11362"/>
<dbReference type="AlphaFoldDB" id="A0A1I4XZA0"/>
<accession>A0A1I4XZA0</accession>
<dbReference type="Proteomes" id="UP000198575">
    <property type="component" value="Unassembled WGS sequence"/>
</dbReference>
<protein>
    <recommendedName>
        <fullName evidence="3">HEPN domain-containing protein</fullName>
    </recommendedName>
</protein>